<evidence type="ECO:0000313" key="1">
    <source>
        <dbReference type="EMBL" id="KKM94182.1"/>
    </source>
</evidence>
<protein>
    <submittedName>
        <fullName evidence="1">Uncharacterized protein</fullName>
    </submittedName>
</protein>
<accession>A0A0F9PLP6</accession>
<sequence>MSRCKGCGKEIVWGVTDEGKKIPLDPSAPVYYVSDQQIETPQGMTNKIERERQHMVSHFKTCPNAADFSKGRKG</sequence>
<organism evidence="1">
    <name type="scientific">marine sediment metagenome</name>
    <dbReference type="NCBI Taxonomy" id="412755"/>
    <lineage>
        <taxon>unclassified sequences</taxon>
        <taxon>metagenomes</taxon>
        <taxon>ecological metagenomes</taxon>
    </lineage>
</organism>
<comment type="caution">
    <text evidence="1">The sequence shown here is derived from an EMBL/GenBank/DDBJ whole genome shotgun (WGS) entry which is preliminary data.</text>
</comment>
<proteinExistence type="predicted"/>
<dbReference type="EMBL" id="LAZR01006170">
    <property type="protein sequence ID" value="KKM94182.1"/>
    <property type="molecule type" value="Genomic_DNA"/>
</dbReference>
<dbReference type="AlphaFoldDB" id="A0A0F9PLP6"/>
<name>A0A0F9PLP6_9ZZZZ</name>
<reference evidence="1" key="1">
    <citation type="journal article" date="2015" name="Nature">
        <title>Complex archaea that bridge the gap between prokaryotes and eukaryotes.</title>
        <authorList>
            <person name="Spang A."/>
            <person name="Saw J.H."/>
            <person name="Jorgensen S.L."/>
            <person name="Zaremba-Niedzwiedzka K."/>
            <person name="Martijn J."/>
            <person name="Lind A.E."/>
            <person name="van Eijk R."/>
            <person name="Schleper C."/>
            <person name="Guy L."/>
            <person name="Ettema T.J."/>
        </authorList>
    </citation>
    <scope>NUCLEOTIDE SEQUENCE</scope>
</reference>
<gene>
    <name evidence="1" type="ORF">LCGC14_1200880</name>
</gene>